<organism evidence="2 4">
    <name type="scientific">Mya arenaria</name>
    <name type="common">Soft-shell clam</name>
    <dbReference type="NCBI Taxonomy" id="6604"/>
    <lineage>
        <taxon>Eukaryota</taxon>
        <taxon>Metazoa</taxon>
        <taxon>Spiralia</taxon>
        <taxon>Lophotrochozoa</taxon>
        <taxon>Mollusca</taxon>
        <taxon>Bivalvia</taxon>
        <taxon>Autobranchia</taxon>
        <taxon>Heteroconchia</taxon>
        <taxon>Euheterodonta</taxon>
        <taxon>Imparidentia</taxon>
        <taxon>Neoheterodontei</taxon>
        <taxon>Myida</taxon>
        <taxon>Myoidea</taxon>
        <taxon>Myidae</taxon>
        <taxon>Mya</taxon>
    </lineage>
</organism>
<evidence type="ECO:0000313" key="2">
    <source>
        <dbReference type="EMBL" id="WAR23530.1"/>
    </source>
</evidence>
<accession>A0ABY7FMS5</accession>
<proteinExistence type="predicted"/>
<name>A0ABY7FMS5_MYAAR</name>
<dbReference type="EMBL" id="CP111024">
    <property type="protein sequence ID" value="WAR23581.1"/>
    <property type="molecule type" value="Genomic_DNA"/>
</dbReference>
<dbReference type="Proteomes" id="UP001164746">
    <property type="component" value="Chromosome 13"/>
</dbReference>
<protein>
    <submittedName>
        <fullName evidence="2">Uncharacterized protein</fullName>
    </submittedName>
</protein>
<evidence type="ECO:0000313" key="4">
    <source>
        <dbReference type="Proteomes" id="UP001164746"/>
    </source>
</evidence>
<evidence type="ECO:0000256" key="1">
    <source>
        <dbReference type="SAM" id="MobiDB-lite"/>
    </source>
</evidence>
<gene>
    <name evidence="2" type="ORF">MAR_037199</name>
    <name evidence="3" type="ORF">MAR_037250</name>
</gene>
<feature type="region of interest" description="Disordered" evidence="1">
    <location>
        <begin position="22"/>
        <end position="41"/>
    </location>
</feature>
<keyword evidence="4" id="KW-1185">Reference proteome</keyword>
<feature type="compositionally biased region" description="Basic and acidic residues" evidence="1">
    <location>
        <begin position="28"/>
        <end position="39"/>
    </location>
</feature>
<reference evidence="2" key="1">
    <citation type="submission" date="2022-11" db="EMBL/GenBank/DDBJ databases">
        <title>Centuries of genome instability and evolution in soft-shell clam transmissible cancer (bioRxiv).</title>
        <authorList>
            <person name="Hart S.F.M."/>
            <person name="Yonemitsu M.A."/>
            <person name="Giersch R.M."/>
            <person name="Beal B.F."/>
            <person name="Arriagada G."/>
            <person name="Davis B.W."/>
            <person name="Ostrander E.A."/>
            <person name="Goff S.P."/>
            <person name="Metzger M.J."/>
        </authorList>
    </citation>
    <scope>NUCLEOTIDE SEQUENCE</scope>
    <source>
        <strain evidence="2">MELC-2E11</strain>
        <tissue evidence="2">Siphon/mantle</tissue>
    </source>
</reference>
<dbReference type="EMBL" id="CP111024">
    <property type="protein sequence ID" value="WAR23530.1"/>
    <property type="molecule type" value="Genomic_DNA"/>
</dbReference>
<sequence length="198" mass="22718">MYFIHRRNVSMFSLKNISVNNCGSEKNSSGEKHSSREDGLELQTTSQLRSKLTASQKLDPFHSFKKWTTVNLVNLIQTLTRTTEDDSILKERLQDLHKALRDPIPDKPTAKFITDRAQALVEQLNQKRKNDTASVVERIQQQLYAAYSTQSALVDQKLHELFTCLDDISVTEAELENFKKSLRNLYQEIYSHGSPSKS</sequence>
<evidence type="ECO:0000313" key="3">
    <source>
        <dbReference type="EMBL" id="WAR23581.1"/>
    </source>
</evidence>